<dbReference type="InterPro" id="IPR002347">
    <property type="entry name" value="SDR_fam"/>
</dbReference>
<dbReference type="PANTHER" id="PTHR42901:SF1">
    <property type="entry name" value="ALCOHOL DEHYDROGENASE"/>
    <property type="match status" value="1"/>
</dbReference>
<protein>
    <recommendedName>
        <fullName evidence="5">Short-chain dehydrogenase</fullName>
    </recommendedName>
</protein>
<proteinExistence type="inferred from homology"/>
<dbReference type="Proteomes" id="UP000799770">
    <property type="component" value="Unassembled WGS sequence"/>
</dbReference>
<accession>A0A6A5Z984</accession>
<evidence type="ECO:0008006" key="5">
    <source>
        <dbReference type="Google" id="ProtNLM"/>
    </source>
</evidence>
<evidence type="ECO:0000313" key="4">
    <source>
        <dbReference type="Proteomes" id="UP000799770"/>
    </source>
</evidence>
<dbReference type="AlphaFoldDB" id="A0A6A5Z984"/>
<dbReference type="PRINTS" id="PR00081">
    <property type="entry name" value="GDHRDH"/>
</dbReference>
<evidence type="ECO:0000313" key="3">
    <source>
        <dbReference type="EMBL" id="KAF2115644.1"/>
    </source>
</evidence>
<dbReference type="PANTHER" id="PTHR42901">
    <property type="entry name" value="ALCOHOL DEHYDROGENASE"/>
    <property type="match status" value="1"/>
</dbReference>
<keyword evidence="4" id="KW-1185">Reference proteome</keyword>
<name>A0A6A5Z984_9PLEO</name>
<dbReference type="Gene3D" id="3.40.50.720">
    <property type="entry name" value="NAD(P)-binding Rossmann-like Domain"/>
    <property type="match status" value="1"/>
</dbReference>
<reference evidence="3" key="1">
    <citation type="journal article" date="2020" name="Stud. Mycol.">
        <title>101 Dothideomycetes genomes: a test case for predicting lifestyles and emergence of pathogens.</title>
        <authorList>
            <person name="Haridas S."/>
            <person name="Albert R."/>
            <person name="Binder M."/>
            <person name="Bloem J."/>
            <person name="Labutti K."/>
            <person name="Salamov A."/>
            <person name="Andreopoulos B."/>
            <person name="Baker S."/>
            <person name="Barry K."/>
            <person name="Bills G."/>
            <person name="Bluhm B."/>
            <person name="Cannon C."/>
            <person name="Castanera R."/>
            <person name="Culley D."/>
            <person name="Daum C."/>
            <person name="Ezra D."/>
            <person name="Gonzalez J."/>
            <person name="Henrissat B."/>
            <person name="Kuo A."/>
            <person name="Liang C."/>
            <person name="Lipzen A."/>
            <person name="Lutzoni F."/>
            <person name="Magnuson J."/>
            <person name="Mondo S."/>
            <person name="Nolan M."/>
            <person name="Ohm R."/>
            <person name="Pangilinan J."/>
            <person name="Park H.-J."/>
            <person name="Ramirez L."/>
            <person name="Alfaro M."/>
            <person name="Sun H."/>
            <person name="Tritt A."/>
            <person name="Yoshinaga Y."/>
            <person name="Zwiers L.-H."/>
            <person name="Turgeon B."/>
            <person name="Goodwin S."/>
            <person name="Spatafora J."/>
            <person name="Crous P."/>
            <person name="Grigoriev I."/>
        </authorList>
    </citation>
    <scope>NUCLEOTIDE SEQUENCE</scope>
    <source>
        <strain evidence="3">CBS 627.86</strain>
    </source>
</reference>
<dbReference type="OrthoDB" id="1933717at2759"/>
<gene>
    <name evidence="3" type="ORF">BDV96DRAFT_574235</name>
</gene>
<evidence type="ECO:0000256" key="2">
    <source>
        <dbReference type="ARBA" id="ARBA00023002"/>
    </source>
</evidence>
<comment type="similarity">
    <text evidence="1">Belongs to the short-chain dehydrogenases/reductases (SDR) family.</text>
</comment>
<dbReference type="InterPro" id="IPR036291">
    <property type="entry name" value="NAD(P)-bd_dom_sf"/>
</dbReference>
<sequence>MSFIPHLTKSVHHAGYPAIDPTNPKLSASGKTVIISGGAGGIGYAIAQGFAIAGAARIIIIARRQEALDESVASLNAESAAAGRATEVWTYLLDIRDSAAAEDVFKSIRARLNQGKLDGEEPIDADVLVTSAAELLQGKMSIEFSAEQYRGSFDTNVIGNLNLVRAFLAPEIPAIPFTGLDGIAKDTSSVPVPKRKKTILDVSSSSSYLVIPGQGPYASSKLAFTRIMQALQAEVDLIEGQPIRIHYFNPGTIYTPGVAKLMDEEAKNAIKGFIFDDYSLPRGFAVWLASPEAEFLKGKYVMSNWDVDELVALKEQYAADPTFGTITLKQ</sequence>
<organism evidence="3 4">
    <name type="scientific">Lophiotrema nucula</name>
    <dbReference type="NCBI Taxonomy" id="690887"/>
    <lineage>
        <taxon>Eukaryota</taxon>
        <taxon>Fungi</taxon>
        <taxon>Dikarya</taxon>
        <taxon>Ascomycota</taxon>
        <taxon>Pezizomycotina</taxon>
        <taxon>Dothideomycetes</taxon>
        <taxon>Pleosporomycetidae</taxon>
        <taxon>Pleosporales</taxon>
        <taxon>Lophiotremataceae</taxon>
        <taxon>Lophiotrema</taxon>
    </lineage>
</organism>
<keyword evidence="2" id="KW-0560">Oxidoreductase</keyword>
<dbReference type="SUPFAM" id="SSF51735">
    <property type="entry name" value="NAD(P)-binding Rossmann-fold domains"/>
    <property type="match status" value="1"/>
</dbReference>
<dbReference type="EMBL" id="ML977322">
    <property type="protein sequence ID" value="KAF2115644.1"/>
    <property type="molecule type" value="Genomic_DNA"/>
</dbReference>
<evidence type="ECO:0000256" key="1">
    <source>
        <dbReference type="ARBA" id="ARBA00006484"/>
    </source>
</evidence>
<dbReference type="Pfam" id="PF00106">
    <property type="entry name" value="adh_short"/>
    <property type="match status" value="2"/>
</dbReference>
<dbReference type="GO" id="GO:0016491">
    <property type="term" value="F:oxidoreductase activity"/>
    <property type="evidence" value="ECO:0007669"/>
    <property type="project" value="UniProtKB-KW"/>
</dbReference>